<evidence type="ECO:0000313" key="4">
    <source>
        <dbReference type="EMBL" id="WNG50935.1"/>
    </source>
</evidence>
<dbReference type="PROSITE" id="PS01162">
    <property type="entry name" value="QOR_ZETA_CRYSTAL"/>
    <property type="match status" value="1"/>
</dbReference>
<dbReference type="EMBL" id="CP043494">
    <property type="protein sequence ID" value="WNG50935.1"/>
    <property type="molecule type" value="Genomic_DNA"/>
</dbReference>
<keyword evidence="5" id="KW-1185">Reference proteome</keyword>
<sequence length="323" mass="34481">MKAIRVHRHGGPDVLAYEDVDIGQPGPGEVRVRNKAIGLNFTDVYFRTGAYAPPSLPFTPGNEGAGVVVAVGEGVSDFAPGDRVAYVSMLGAYAEERIVPAHFLVHLPSTIDFETGAAMMLKGLTAQYLLRRTFRVEAGHTLLVHAAAGGVGLILTQWAKHLGATVIGTVGSPEKAELARKNGCDHVIEYRKEDFAARVKALTNGEGCHVVYDSIGKATFPASLDCLRPFGYFVSFGSASGPIEAFDITLLAKKGSLFATWPILFAHLAKREDVLAMSKELFHVVSSGAVKIPVHARMPLAGVAEAHRQLEARQTTGATVLLP</sequence>
<keyword evidence="1" id="KW-0521">NADP</keyword>
<dbReference type="RefSeq" id="WP_395810615.1">
    <property type="nucleotide sequence ID" value="NZ_CP043494.1"/>
</dbReference>
<reference evidence="4 5" key="1">
    <citation type="submission" date="2019-08" db="EMBL/GenBank/DDBJ databases">
        <title>Archangium and Cystobacter genomes.</title>
        <authorList>
            <person name="Chen I.-C.K."/>
            <person name="Wielgoss S."/>
        </authorList>
    </citation>
    <scope>NUCLEOTIDE SEQUENCE [LARGE SCALE GENOMIC DNA]</scope>
    <source>
        <strain evidence="4 5">Cbm 6</strain>
    </source>
</reference>
<keyword evidence="2" id="KW-0560">Oxidoreductase</keyword>
<dbReference type="InterPro" id="IPR020843">
    <property type="entry name" value="ER"/>
</dbReference>
<dbReference type="PANTHER" id="PTHR48106:SF13">
    <property type="entry name" value="QUINONE OXIDOREDUCTASE-RELATED"/>
    <property type="match status" value="1"/>
</dbReference>
<dbReference type="SMART" id="SM00829">
    <property type="entry name" value="PKS_ER"/>
    <property type="match status" value="1"/>
</dbReference>
<dbReference type="Gene3D" id="3.40.50.720">
    <property type="entry name" value="NAD(P)-binding Rossmann-like Domain"/>
    <property type="match status" value="1"/>
</dbReference>
<evidence type="ECO:0000313" key="5">
    <source>
        <dbReference type="Proteomes" id="UP001611383"/>
    </source>
</evidence>
<feature type="domain" description="Enoyl reductase (ER)" evidence="3">
    <location>
        <begin position="10"/>
        <end position="321"/>
    </location>
</feature>
<dbReference type="InterPro" id="IPR036291">
    <property type="entry name" value="NAD(P)-bd_dom_sf"/>
</dbReference>
<dbReference type="Gene3D" id="3.90.180.10">
    <property type="entry name" value="Medium-chain alcohol dehydrogenases, catalytic domain"/>
    <property type="match status" value="1"/>
</dbReference>
<dbReference type="InterPro" id="IPR013154">
    <property type="entry name" value="ADH-like_N"/>
</dbReference>
<dbReference type="InterPro" id="IPR011032">
    <property type="entry name" value="GroES-like_sf"/>
</dbReference>
<evidence type="ECO:0000256" key="1">
    <source>
        <dbReference type="ARBA" id="ARBA00022857"/>
    </source>
</evidence>
<dbReference type="InterPro" id="IPR047618">
    <property type="entry name" value="QOR-like"/>
</dbReference>
<dbReference type="Pfam" id="PF08240">
    <property type="entry name" value="ADH_N"/>
    <property type="match status" value="1"/>
</dbReference>
<dbReference type="SUPFAM" id="SSF51735">
    <property type="entry name" value="NAD(P)-binding Rossmann-fold domains"/>
    <property type="match status" value="1"/>
</dbReference>
<dbReference type="NCBIfam" id="NF008024">
    <property type="entry name" value="PRK10754.1"/>
    <property type="match status" value="1"/>
</dbReference>
<dbReference type="InterPro" id="IPR013149">
    <property type="entry name" value="ADH-like_C"/>
</dbReference>
<proteinExistence type="predicted"/>
<dbReference type="PANTHER" id="PTHR48106">
    <property type="entry name" value="QUINONE OXIDOREDUCTASE PIG3-RELATED"/>
    <property type="match status" value="1"/>
</dbReference>
<organism evidence="4 5">
    <name type="scientific">Archangium minus</name>
    <dbReference type="NCBI Taxonomy" id="83450"/>
    <lineage>
        <taxon>Bacteria</taxon>
        <taxon>Pseudomonadati</taxon>
        <taxon>Myxococcota</taxon>
        <taxon>Myxococcia</taxon>
        <taxon>Myxococcales</taxon>
        <taxon>Cystobacterineae</taxon>
        <taxon>Archangiaceae</taxon>
        <taxon>Archangium</taxon>
    </lineage>
</organism>
<name>A0ABY9X6C6_9BACT</name>
<dbReference type="Pfam" id="PF00107">
    <property type="entry name" value="ADH_zinc_N"/>
    <property type="match status" value="1"/>
</dbReference>
<gene>
    <name evidence="4" type="ORF">F0U60_47510</name>
</gene>
<dbReference type="CDD" id="cd05286">
    <property type="entry name" value="QOR2"/>
    <property type="match status" value="1"/>
</dbReference>
<dbReference type="Proteomes" id="UP001611383">
    <property type="component" value="Chromosome"/>
</dbReference>
<protein>
    <submittedName>
        <fullName evidence="4">Quinone oxidoreductase</fullName>
    </submittedName>
</protein>
<accession>A0ABY9X6C6</accession>
<evidence type="ECO:0000259" key="3">
    <source>
        <dbReference type="SMART" id="SM00829"/>
    </source>
</evidence>
<dbReference type="InterPro" id="IPR002364">
    <property type="entry name" value="Quin_OxRdtase/zeta-crystal_CS"/>
</dbReference>
<dbReference type="SUPFAM" id="SSF50129">
    <property type="entry name" value="GroES-like"/>
    <property type="match status" value="1"/>
</dbReference>
<evidence type="ECO:0000256" key="2">
    <source>
        <dbReference type="ARBA" id="ARBA00023002"/>
    </source>
</evidence>